<dbReference type="PROSITE" id="PS00018">
    <property type="entry name" value="EF_HAND_1"/>
    <property type="match status" value="1"/>
</dbReference>
<evidence type="ECO:0000313" key="2">
    <source>
        <dbReference type="Proteomes" id="UP000304900"/>
    </source>
</evidence>
<organism evidence="1 2">
    <name type="scientific">Dyadobacter frigoris</name>
    <dbReference type="NCBI Taxonomy" id="2576211"/>
    <lineage>
        <taxon>Bacteria</taxon>
        <taxon>Pseudomonadati</taxon>
        <taxon>Bacteroidota</taxon>
        <taxon>Cytophagia</taxon>
        <taxon>Cytophagales</taxon>
        <taxon>Spirosomataceae</taxon>
        <taxon>Dyadobacter</taxon>
    </lineage>
</organism>
<gene>
    <name evidence="1" type="ORF">FDK13_07080</name>
</gene>
<comment type="caution">
    <text evidence="1">The sequence shown here is derived from an EMBL/GenBank/DDBJ whole genome shotgun (WGS) entry which is preliminary data.</text>
</comment>
<sequence length="294" mass="34039">MAYSFDLNTSNSISFDDFTDFVAKTIIPDKTGSLLECVEKFQMLSNNEEFLLNLLHEQLEDIYAFQKHSFHSAHTLMLYKGKNFYIRANGWPPASNSDGAKDWQDEMYHYLMAHDHNFSFLTVGYLGQGYSTEMWEYDNNNVIGYVGEKVEMEFLEKTTLPKGKAMLYRASKDIHVQLPSQDYSMSLNIMPLTNEIVRREQFWFNLKNRTISSNSGTGRYLILDLAKNFGNGKTKDLIEKMSVTHEIPFVRMKCFDALASLLGSKEDVWKTALNDDHKIVKEHARLILDNELFI</sequence>
<keyword evidence="2" id="KW-1185">Reference proteome</keyword>
<name>A0A4U6D7Y9_9BACT</name>
<protein>
    <submittedName>
        <fullName evidence="1">Uncharacterized protein</fullName>
    </submittedName>
</protein>
<dbReference type="EMBL" id="SZVO01000002">
    <property type="protein sequence ID" value="TKT93590.1"/>
    <property type="molecule type" value="Genomic_DNA"/>
</dbReference>
<dbReference type="Proteomes" id="UP000304900">
    <property type="component" value="Unassembled WGS sequence"/>
</dbReference>
<dbReference type="OrthoDB" id="8778913at2"/>
<dbReference type="RefSeq" id="WP_137339266.1">
    <property type="nucleotide sequence ID" value="NZ_BSQH01000029.1"/>
</dbReference>
<accession>A0A4U6D7Y9</accession>
<dbReference type="AlphaFoldDB" id="A0A4U6D7Y9"/>
<reference evidence="1 2" key="1">
    <citation type="submission" date="2019-05" db="EMBL/GenBank/DDBJ databases">
        <title>Dyadobacter AR-3-8 sp. nov., isolated from arctic soil.</title>
        <authorList>
            <person name="Chaudhary D.K."/>
        </authorList>
    </citation>
    <scope>NUCLEOTIDE SEQUENCE [LARGE SCALE GENOMIC DNA]</scope>
    <source>
        <strain evidence="1 2">AR-3-8</strain>
    </source>
</reference>
<dbReference type="InterPro" id="IPR018247">
    <property type="entry name" value="EF_Hand_1_Ca_BS"/>
</dbReference>
<proteinExistence type="predicted"/>
<evidence type="ECO:0000313" key="1">
    <source>
        <dbReference type="EMBL" id="TKT93590.1"/>
    </source>
</evidence>